<keyword evidence="2" id="KW-1185">Reference proteome</keyword>
<protein>
    <submittedName>
        <fullName evidence="1">Uncharacterized protein</fullName>
    </submittedName>
</protein>
<proteinExistence type="predicted"/>
<comment type="caution">
    <text evidence="1">The sequence shown here is derived from an EMBL/GenBank/DDBJ whole genome shotgun (WGS) entry which is preliminary data.</text>
</comment>
<dbReference type="Proteomes" id="UP001473302">
    <property type="component" value="Unassembled WGS sequence"/>
</dbReference>
<evidence type="ECO:0000313" key="2">
    <source>
        <dbReference type="Proteomes" id="UP001473302"/>
    </source>
</evidence>
<sequence>MIERMIVEEFGNTSKYFRITRPEENYPFTEHDEYMKTVSETANESFKLVSSTKYDRQLFVFYDITPARYEVIRFTDSFSCFSLKAMDKTACTGFYLAILCVTVIKKGIKIRLSKNSDCTTSSSSCSVDSYVNNSNDDKVLEDYFYDVNEAIEDGLDGVIDWTVVVFHWRQFKEYEYTPECKNLVDRLSGEDKSVMDWRSELLEDHEFTNKRFDPLKHQDWAYVKFITEHLIEVSNDFTELTKIDGLGNLKGSREILLITEFAGGYTLHQ</sequence>
<reference evidence="1 2" key="1">
    <citation type="submission" date="2024-04" db="EMBL/GenBank/DDBJ databases">
        <title>genome sequences of Mucor flavus KT1a and Helicostylum pulchrum KT1b strains isolated from the surface of a dry-aged beef.</title>
        <authorList>
            <person name="Toyotome T."/>
            <person name="Hosono M."/>
            <person name="Torimaru M."/>
            <person name="Fukuda K."/>
            <person name="Mikami N."/>
        </authorList>
    </citation>
    <scope>NUCLEOTIDE SEQUENCE [LARGE SCALE GENOMIC DNA]</scope>
    <source>
        <strain evidence="1 2">KT1a</strain>
    </source>
</reference>
<organism evidence="1 2">
    <name type="scientific">Mucor flavus</name>
    <dbReference type="NCBI Taxonomy" id="439312"/>
    <lineage>
        <taxon>Eukaryota</taxon>
        <taxon>Fungi</taxon>
        <taxon>Fungi incertae sedis</taxon>
        <taxon>Mucoromycota</taxon>
        <taxon>Mucoromycotina</taxon>
        <taxon>Mucoromycetes</taxon>
        <taxon>Mucorales</taxon>
        <taxon>Mucorineae</taxon>
        <taxon>Mucoraceae</taxon>
        <taxon>Mucor</taxon>
    </lineage>
</organism>
<accession>A0ABP9YUX7</accession>
<gene>
    <name evidence="1" type="ORF">MFLAVUS_004097</name>
</gene>
<dbReference type="EMBL" id="BAABUK010000008">
    <property type="protein sequence ID" value="GAA5810671.1"/>
    <property type="molecule type" value="Genomic_DNA"/>
</dbReference>
<name>A0ABP9YUX7_9FUNG</name>
<evidence type="ECO:0000313" key="1">
    <source>
        <dbReference type="EMBL" id="GAA5810671.1"/>
    </source>
</evidence>